<dbReference type="Pfam" id="PF00573">
    <property type="entry name" value="Ribosomal_L4"/>
    <property type="match status" value="1"/>
</dbReference>
<comment type="subunit">
    <text evidence="5">Part of the 50S ribosomal subunit.</text>
</comment>
<dbReference type="GO" id="GO:0003735">
    <property type="term" value="F:structural constituent of ribosome"/>
    <property type="evidence" value="ECO:0007669"/>
    <property type="project" value="InterPro"/>
</dbReference>
<dbReference type="HAMAP" id="MF_01328_B">
    <property type="entry name" value="Ribosomal_uL4_B"/>
    <property type="match status" value="1"/>
</dbReference>
<dbReference type="RefSeq" id="WP_093427468.1">
    <property type="nucleotide sequence ID" value="NZ_FOMJ01000002.1"/>
</dbReference>
<dbReference type="Gene3D" id="3.40.1370.10">
    <property type="match status" value="1"/>
</dbReference>
<dbReference type="NCBIfam" id="TIGR03953">
    <property type="entry name" value="rplD_bact"/>
    <property type="match status" value="1"/>
</dbReference>
<dbReference type="GO" id="GO:0005840">
    <property type="term" value="C:ribosome"/>
    <property type="evidence" value="ECO:0007669"/>
    <property type="project" value="UniProtKB-KW"/>
</dbReference>
<proteinExistence type="inferred from homology"/>
<dbReference type="PANTHER" id="PTHR10746:SF6">
    <property type="entry name" value="LARGE RIBOSOMAL SUBUNIT PROTEIN UL4M"/>
    <property type="match status" value="1"/>
</dbReference>
<dbReference type="InterPro" id="IPR023574">
    <property type="entry name" value="Ribosomal_uL4_dom_sf"/>
</dbReference>
<evidence type="ECO:0000256" key="2">
    <source>
        <dbReference type="ARBA" id="ARBA00022980"/>
    </source>
</evidence>
<keyword evidence="8" id="KW-1185">Reference proteome</keyword>
<dbReference type="InterPro" id="IPR013005">
    <property type="entry name" value="Ribosomal_uL4-like"/>
</dbReference>
<dbReference type="GO" id="GO:1990904">
    <property type="term" value="C:ribonucleoprotein complex"/>
    <property type="evidence" value="ECO:0007669"/>
    <property type="project" value="UniProtKB-KW"/>
</dbReference>
<feature type="region of interest" description="Disordered" evidence="6">
    <location>
        <begin position="44"/>
        <end position="85"/>
    </location>
</feature>
<dbReference type="GO" id="GO:0006412">
    <property type="term" value="P:translation"/>
    <property type="evidence" value="ECO:0007669"/>
    <property type="project" value="UniProtKB-UniRule"/>
</dbReference>
<evidence type="ECO:0000256" key="3">
    <source>
        <dbReference type="ARBA" id="ARBA00023274"/>
    </source>
</evidence>
<comment type="function">
    <text evidence="5">One of the primary rRNA binding proteins, this protein initially binds near the 5'-end of the 23S rRNA. It is important during the early stages of 50S assembly. It makes multiple contacts with different domains of the 23S rRNA in the assembled 50S subunit and ribosome.</text>
</comment>
<dbReference type="GO" id="GO:0019843">
    <property type="term" value="F:rRNA binding"/>
    <property type="evidence" value="ECO:0007669"/>
    <property type="project" value="UniProtKB-UniRule"/>
</dbReference>
<dbReference type="SUPFAM" id="SSF52166">
    <property type="entry name" value="Ribosomal protein L4"/>
    <property type="match status" value="1"/>
</dbReference>
<dbReference type="Proteomes" id="UP000198611">
    <property type="component" value="Unassembled WGS sequence"/>
</dbReference>
<evidence type="ECO:0000256" key="5">
    <source>
        <dbReference type="HAMAP-Rule" id="MF_01328"/>
    </source>
</evidence>
<keyword evidence="2 5" id="KW-0689">Ribosomal protein</keyword>
<organism evidence="7 8">
    <name type="scientific">Thiohalospira halophila DSM 15071</name>
    <dbReference type="NCBI Taxonomy" id="1123397"/>
    <lineage>
        <taxon>Bacteria</taxon>
        <taxon>Pseudomonadati</taxon>
        <taxon>Pseudomonadota</taxon>
        <taxon>Gammaproteobacteria</taxon>
        <taxon>Thiohalospirales</taxon>
        <taxon>Thiohalospiraceae</taxon>
        <taxon>Thiohalospira</taxon>
    </lineage>
</organism>
<keyword evidence="5" id="KW-0699">rRNA-binding</keyword>
<evidence type="ECO:0000313" key="7">
    <source>
        <dbReference type="EMBL" id="SFD13349.1"/>
    </source>
</evidence>
<dbReference type="STRING" id="1123397.SAMN05660831_00792"/>
<reference evidence="7 8" key="1">
    <citation type="submission" date="2016-10" db="EMBL/GenBank/DDBJ databases">
        <authorList>
            <person name="de Groot N.N."/>
        </authorList>
    </citation>
    <scope>NUCLEOTIDE SEQUENCE [LARGE SCALE GENOMIC DNA]</scope>
    <source>
        <strain evidence="7 8">HL3</strain>
    </source>
</reference>
<dbReference type="EMBL" id="FOMJ01000002">
    <property type="protein sequence ID" value="SFD13349.1"/>
    <property type="molecule type" value="Genomic_DNA"/>
</dbReference>
<dbReference type="AlphaFoldDB" id="A0A1I1PU09"/>
<dbReference type="OrthoDB" id="9803201at2"/>
<sequence>MELKKTTAGGNASTNSVELSDGIFANAFNEDLVAQVVTAYMNRARQGSKAQKSRSDVRGGGAKPWRQKGTGRARSGTIRSPIWTGGGKTFAAEPRDFSQKVNRKMYRGAMRSILSELVRQERLMVMDKLELEAPKTRELAGQLKKLGAEDALIVTAELDEKLYLASRNLPHVAAIDAEALDPVSLVGFGKVIMTAAAVKRVEEKLA</sequence>
<name>A0A1I1PU09_9GAMM</name>
<keyword evidence="5" id="KW-0694">RNA-binding</keyword>
<protein>
    <recommendedName>
        <fullName evidence="4 5">Large ribosomal subunit protein uL4</fullName>
    </recommendedName>
</protein>
<dbReference type="PANTHER" id="PTHR10746">
    <property type="entry name" value="50S RIBOSOMAL PROTEIN L4"/>
    <property type="match status" value="1"/>
</dbReference>
<keyword evidence="3 5" id="KW-0687">Ribonucleoprotein</keyword>
<evidence type="ECO:0000256" key="1">
    <source>
        <dbReference type="ARBA" id="ARBA00010528"/>
    </source>
</evidence>
<evidence type="ECO:0000256" key="4">
    <source>
        <dbReference type="ARBA" id="ARBA00035244"/>
    </source>
</evidence>
<accession>A0A1I1PU09</accession>
<evidence type="ECO:0000256" key="6">
    <source>
        <dbReference type="SAM" id="MobiDB-lite"/>
    </source>
</evidence>
<comment type="similarity">
    <text evidence="1 5">Belongs to the universal ribosomal protein uL4 family.</text>
</comment>
<evidence type="ECO:0000313" key="8">
    <source>
        <dbReference type="Proteomes" id="UP000198611"/>
    </source>
</evidence>
<gene>
    <name evidence="5" type="primary">rplD</name>
    <name evidence="7" type="ORF">SAMN05660831_00792</name>
</gene>
<dbReference type="InterPro" id="IPR002136">
    <property type="entry name" value="Ribosomal_uL4"/>
</dbReference>
<comment type="function">
    <text evidence="5">Forms part of the polypeptide exit tunnel.</text>
</comment>